<dbReference type="Proteomes" id="UP001383192">
    <property type="component" value="Unassembled WGS sequence"/>
</dbReference>
<dbReference type="EMBL" id="JAYKXP010000234">
    <property type="protein sequence ID" value="KAK7018033.1"/>
    <property type="molecule type" value="Genomic_DNA"/>
</dbReference>
<accession>A0AAW0AWU7</accession>
<evidence type="ECO:0000313" key="1">
    <source>
        <dbReference type="EMBL" id="KAK7018033.1"/>
    </source>
</evidence>
<sequence>MSYVKTISIPSLEEAKLASKLDKGHQLFFTHPIISDTNKDQIGTSWSYTLLPTLKALVARCEDLFHWKRLNVMEKNFSRLFFSDFCVKYLTTIAFPAFSSRHTEWNWLPVVKIADLQVTAHDTLYR</sequence>
<reference evidence="1 2" key="1">
    <citation type="submission" date="2024-01" db="EMBL/GenBank/DDBJ databases">
        <title>A draft genome for a cacao thread blight-causing isolate of Paramarasmius palmivorus.</title>
        <authorList>
            <person name="Baruah I.K."/>
            <person name="Bukari Y."/>
            <person name="Amoako-Attah I."/>
            <person name="Meinhardt L.W."/>
            <person name="Bailey B.A."/>
            <person name="Cohen S.P."/>
        </authorList>
    </citation>
    <scope>NUCLEOTIDE SEQUENCE [LARGE SCALE GENOMIC DNA]</scope>
    <source>
        <strain evidence="1 2">GH-12</strain>
    </source>
</reference>
<dbReference type="AlphaFoldDB" id="A0AAW0AWU7"/>
<protein>
    <submittedName>
        <fullName evidence="1">Uncharacterized protein</fullName>
    </submittedName>
</protein>
<name>A0AAW0AWU7_9AGAR</name>
<gene>
    <name evidence="1" type="ORF">VNI00_018429</name>
</gene>
<organism evidence="1 2">
    <name type="scientific">Paramarasmius palmivorus</name>
    <dbReference type="NCBI Taxonomy" id="297713"/>
    <lineage>
        <taxon>Eukaryota</taxon>
        <taxon>Fungi</taxon>
        <taxon>Dikarya</taxon>
        <taxon>Basidiomycota</taxon>
        <taxon>Agaricomycotina</taxon>
        <taxon>Agaricomycetes</taxon>
        <taxon>Agaricomycetidae</taxon>
        <taxon>Agaricales</taxon>
        <taxon>Marasmiineae</taxon>
        <taxon>Marasmiaceae</taxon>
        <taxon>Paramarasmius</taxon>
    </lineage>
</organism>
<proteinExistence type="predicted"/>
<comment type="caution">
    <text evidence="1">The sequence shown here is derived from an EMBL/GenBank/DDBJ whole genome shotgun (WGS) entry which is preliminary data.</text>
</comment>
<evidence type="ECO:0000313" key="2">
    <source>
        <dbReference type="Proteomes" id="UP001383192"/>
    </source>
</evidence>
<keyword evidence="2" id="KW-1185">Reference proteome</keyword>
<feature type="non-terminal residue" evidence="1">
    <location>
        <position position="126"/>
    </location>
</feature>